<accession>A0ABW7QNJ8</accession>
<evidence type="ECO:0000313" key="3">
    <source>
        <dbReference type="Proteomes" id="UP001610818"/>
    </source>
</evidence>
<dbReference type="Pfam" id="PF02661">
    <property type="entry name" value="Fic"/>
    <property type="match status" value="1"/>
</dbReference>
<dbReference type="PROSITE" id="PS51459">
    <property type="entry name" value="FIDO"/>
    <property type="match status" value="1"/>
</dbReference>
<dbReference type="Gene3D" id="1.20.120.1870">
    <property type="entry name" value="Fic/DOC protein, Fido domain"/>
    <property type="match status" value="1"/>
</dbReference>
<gene>
    <name evidence="2" type="ORF">ACH4F9_08110</name>
</gene>
<dbReference type="Proteomes" id="UP001610818">
    <property type="component" value="Unassembled WGS sequence"/>
</dbReference>
<feature type="domain" description="Fido" evidence="1">
    <location>
        <begin position="7"/>
        <end position="129"/>
    </location>
</feature>
<keyword evidence="3" id="KW-1185">Reference proteome</keyword>
<comment type="caution">
    <text evidence="2">The sequence shown here is derived from an EMBL/GenBank/DDBJ whole genome shotgun (WGS) entry which is preliminary data.</text>
</comment>
<organism evidence="2 3">
    <name type="scientific">Streptomyces longisporoflavus</name>
    <dbReference type="NCBI Taxonomy" id="28044"/>
    <lineage>
        <taxon>Bacteria</taxon>
        <taxon>Bacillati</taxon>
        <taxon>Actinomycetota</taxon>
        <taxon>Actinomycetes</taxon>
        <taxon>Kitasatosporales</taxon>
        <taxon>Streptomycetaceae</taxon>
        <taxon>Streptomyces</taxon>
    </lineage>
</organism>
<reference evidence="2 3" key="1">
    <citation type="submission" date="2024-10" db="EMBL/GenBank/DDBJ databases">
        <title>The Natural Products Discovery Center: Release of the First 8490 Sequenced Strains for Exploring Actinobacteria Biosynthetic Diversity.</title>
        <authorList>
            <person name="Kalkreuter E."/>
            <person name="Kautsar S.A."/>
            <person name="Yang D."/>
            <person name="Bader C.D."/>
            <person name="Teijaro C.N."/>
            <person name="Fluegel L."/>
            <person name="Davis C.M."/>
            <person name="Simpson J.R."/>
            <person name="Lauterbach L."/>
            <person name="Steele A.D."/>
            <person name="Gui C."/>
            <person name="Meng S."/>
            <person name="Li G."/>
            <person name="Viehrig K."/>
            <person name="Ye F."/>
            <person name="Su P."/>
            <person name="Kiefer A.F."/>
            <person name="Nichols A."/>
            <person name="Cepeda A.J."/>
            <person name="Yan W."/>
            <person name="Fan B."/>
            <person name="Jiang Y."/>
            <person name="Adhikari A."/>
            <person name="Zheng C.-J."/>
            <person name="Schuster L."/>
            <person name="Cowan T.M."/>
            <person name="Smanski M.J."/>
            <person name="Chevrette M.G."/>
            <person name="De Carvalho L.P.S."/>
            <person name="Shen B."/>
        </authorList>
    </citation>
    <scope>NUCLEOTIDE SEQUENCE [LARGE SCALE GENOMIC DNA]</scope>
    <source>
        <strain evidence="2 3">NPDC017990</strain>
    </source>
</reference>
<dbReference type="PANTHER" id="PTHR39426:SF1">
    <property type="entry name" value="HOMOLOGY TO DEATH-ON-CURING PROTEIN OF PHAGE P1"/>
    <property type="match status" value="1"/>
</dbReference>
<evidence type="ECO:0000259" key="1">
    <source>
        <dbReference type="PROSITE" id="PS51459"/>
    </source>
</evidence>
<evidence type="ECO:0000313" key="2">
    <source>
        <dbReference type="EMBL" id="MFH8544951.1"/>
    </source>
</evidence>
<dbReference type="NCBIfam" id="TIGR01550">
    <property type="entry name" value="DOC_P1"/>
    <property type="match status" value="1"/>
</dbReference>
<dbReference type="SUPFAM" id="SSF140931">
    <property type="entry name" value="Fic-like"/>
    <property type="match status" value="1"/>
</dbReference>
<dbReference type="PANTHER" id="PTHR39426">
    <property type="entry name" value="HOMOLOGY TO DEATH-ON-CURING PROTEIN OF PHAGE P1"/>
    <property type="match status" value="1"/>
</dbReference>
<dbReference type="InterPro" id="IPR053737">
    <property type="entry name" value="Type_II_TA_Toxin"/>
</dbReference>
<dbReference type="InterPro" id="IPR036597">
    <property type="entry name" value="Fido-like_dom_sf"/>
</dbReference>
<dbReference type="RefSeq" id="WP_397709494.1">
    <property type="nucleotide sequence ID" value="NZ_JBIRGN010000002.1"/>
</dbReference>
<protein>
    <submittedName>
        <fullName evidence="2">Type II toxin-antitoxin system death-on-curing family toxin</fullName>
    </submittedName>
</protein>
<name>A0ABW7QNJ8_9ACTN</name>
<sequence>MTEVRYVQIDELLTIVRAVNRTDHSVRDMGLLVSAIERPRTNVFGAELYPTLHEKAAALLHSIARNHALIDGNKRTAWLATRFFLRVNGVSAAVRPPSVSIAGPFVEEVAQDNIDVPTIAKRLSAWFPTS</sequence>
<proteinExistence type="predicted"/>
<dbReference type="InterPro" id="IPR006440">
    <property type="entry name" value="Doc"/>
</dbReference>
<dbReference type="EMBL" id="JBIRGQ010000002">
    <property type="protein sequence ID" value="MFH8544951.1"/>
    <property type="molecule type" value="Genomic_DNA"/>
</dbReference>
<dbReference type="InterPro" id="IPR003812">
    <property type="entry name" value="Fido"/>
</dbReference>